<feature type="domain" description="Thioredoxin" evidence="8">
    <location>
        <begin position="1"/>
        <end position="105"/>
    </location>
</feature>
<dbReference type="Proteomes" id="UP001372834">
    <property type="component" value="Unassembled WGS sequence"/>
</dbReference>
<evidence type="ECO:0000256" key="1">
    <source>
        <dbReference type="ARBA" id="ARBA00022448"/>
    </source>
</evidence>
<feature type="site" description="Contributes to redox potential value" evidence="6">
    <location>
        <position position="33"/>
    </location>
</feature>
<dbReference type="FunFam" id="3.40.30.10:FF:000104">
    <property type="entry name" value="Thioredoxin"/>
    <property type="match status" value="1"/>
</dbReference>
<accession>A0AAN8P4X9</accession>
<evidence type="ECO:0000259" key="8">
    <source>
        <dbReference type="PROSITE" id="PS51352"/>
    </source>
</evidence>
<keyword evidence="1" id="KW-0813">Transport</keyword>
<evidence type="ECO:0000256" key="6">
    <source>
        <dbReference type="PIRSR" id="PIRSR000077-1"/>
    </source>
</evidence>
<dbReference type="InterPro" id="IPR005746">
    <property type="entry name" value="Thioredoxin"/>
</dbReference>
<dbReference type="PIRSF" id="PIRSF000077">
    <property type="entry name" value="Thioredoxin"/>
    <property type="match status" value="1"/>
</dbReference>
<feature type="active site" description="Nucleophile" evidence="6">
    <location>
        <position position="35"/>
    </location>
</feature>
<evidence type="ECO:0000256" key="4">
    <source>
        <dbReference type="ARBA" id="ARBA00023284"/>
    </source>
</evidence>
<dbReference type="Pfam" id="PF00085">
    <property type="entry name" value="Thioredoxin"/>
    <property type="match status" value="1"/>
</dbReference>
<sequence>MVLEVKGKKDLSVKIQEAGNKLVVIDFFADWCGPCKQIAPQIEEMEAEYSNVVFLKVDVDENEEISEEYQITAMPTFFFIKNGNKLDFFTGANVTKLKLTINKYV</sequence>
<dbReference type="InterPro" id="IPR017937">
    <property type="entry name" value="Thioredoxin_CS"/>
</dbReference>
<dbReference type="PROSITE" id="PS51352">
    <property type="entry name" value="THIOREDOXIN_2"/>
    <property type="match status" value="1"/>
</dbReference>
<dbReference type="AlphaFoldDB" id="A0AAN8P4X9"/>
<keyword evidence="4 7" id="KW-0676">Redox-active center</keyword>
<dbReference type="Proteomes" id="UP001359485">
    <property type="component" value="Unassembled WGS sequence"/>
</dbReference>
<feature type="disulfide bond" description="Redox-active" evidence="7">
    <location>
        <begin position="32"/>
        <end position="35"/>
    </location>
</feature>
<name>A0AAN8P4X9_POLSC</name>
<gene>
    <name evidence="9" type="ORF">RUM43_014464</name>
    <name evidence="10" type="ORF">RUM44_001588</name>
</gene>
<keyword evidence="2" id="KW-0249">Electron transport</keyword>
<feature type="active site" description="Nucleophile" evidence="6">
    <location>
        <position position="32"/>
    </location>
</feature>
<dbReference type="PANTHER" id="PTHR46115">
    <property type="entry name" value="THIOREDOXIN-LIKE PROTEIN 1"/>
    <property type="match status" value="1"/>
</dbReference>
<dbReference type="InterPro" id="IPR013766">
    <property type="entry name" value="Thioredoxin_domain"/>
</dbReference>
<proteinExistence type="inferred from homology"/>
<dbReference type="GO" id="GO:0015035">
    <property type="term" value="F:protein-disulfide reductase activity"/>
    <property type="evidence" value="ECO:0007669"/>
    <property type="project" value="InterPro"/>
</dbReference>
<feature type="site" description="Contributes to redox potential value" evidence="6">
    <location>
        <position position="34"/>
    </location>
</feature>
<evidence type="ECO:0000256" key="7">
    <source>
        <dbReference type="PIRSR" id="PIRSR000077-4"/>
    </source>
</evidence>
<dbReference type="SUPFAM" id="SSF52833">
    <property type="entry name" value="Thioredoxin-like"/>
    <property type="match status" value="1"/>
</dbReference>
<dbReference type="InterPro" id="IPR036249">
    <property type="entry name" value="Thioredoxin-like_sf"/>
</dbReference>
<evidence type="ECO:0000313" key="11">
    <source>
        <dbReference type="Proteomes" id="UP001359485"/>
    </source>
</evidence>
<organism evidence="9 12">
    <name type="scientific">Polyplax serrata</name>
    <name type="common">Common mouse louse</name>
    <dbReference type="NCBI Taxonomy" id="468196"/>
    <lineage>
        <taxon>Eukaryota</taxon>
        <taxon>Metazoa</taxon>
        <taxon>Ecdysozoa</taxon>
        <taxon>Arthropoda</taxon>
        <taxon>Hexapoda</taxon>
        <taxon>Insecta</taxon>
        <taxon>Pterygota</taxon>
        <taxon>Neoptera</taxon>
        <taxon>Paraneoptera</taxon>
        <taxon>Psocodea</taxon>
        <taxon>Troctomorpha</taxon>
        <taxon>Phthiraptera</taxon>
        <taxon>Anoplura</taxon>
        <taxon>Polyplacidae</taxon>
        <taxon>Polyplax</taxon>
    </lineage>
</organism>
<dbReference type="EMBL" id="JAWJWE010000044">
    <property type="protein sequence ID" value="KAK6617455.1"/>
    <property type="molecule type" value="Genomic_DNA"/>
</dbReference>
<reference evidence="9 12" key="1">
    <citation type="submission" date="2023-10" db="EMBL/GenBank/DDBJ databases">
        <title>Genomes of two closely related lineages of the louse Polyplax serrata with different host specificities.</title>
        <authorList>
            <person name="Martinu J."/>
            <person name="Tarabai H."/>
            <person name="Stefka J."/>
            <person name="Hypsa V."/>
        </authorList>
    </citation>
    <scope>NUCLEOTIDE SEQUENCE [LARGE SCALE GENOMIC DNA]</scope>
    <source>
        <strain evidence="10">98ZLc_SE</strain>
        <strain evidence="9">HR10_N</strain>
    </source>
</reference>
<dbReference type="CDD" id="cd02947">
    <property type="entry name" value="TRX_family"/>
    <property type="match status" value="1"/>
</dbReference>
<dbReference type="PRINTS" id="PR00421">
    <property type="entry name" value="THIOREDOXIN"/>
</dbReference>
<feature type="site" description="Deprotonates C-terminal active site Cys" evidence="6">
    <location>
        <position position="26"/>
    </location>
</feature>
<protein>
    <recommendedName>
        <fullName evidence="5">Thioredoxin</fullName>
    </recommendedName>
</protein>
<dbReference type="PROSITE" id="PS00194">
    <property type="entry name" value="THIOREDOXIN_1"/>
    <property type="match status" value="1"/>
</dbReference>
<evidence type="ECO:0000313" key="9">
    <source>
        <dbReference type="EMBL" id="KAK6617455.1"/>
    </source>
</evidence>
<evidence type="ECO:0000256" key="5">
    <source>
        <dbReference type="PIRNR" id="PIRNR000077"/>
    </source>
</evidence>
<dbReference type="Gene3D" id="3.40.30.10">
    <property type="entry name" value="Glutaredoxin"/>
    <property type="match status" value="1"/>
</dbReference>
<evidence type="ECO:0000313" key="12">
    <source>
        <dbReference type="Proteomes" id="UP001372834"/>
    </source>
</evidence>
<evidence type="ECO:0000313" key="10">
    <source>
        <dbReference type="EMBL" id="KAK6621781.1"/>
    </source>
</evidence>
<evidence type="ECO:0000256" key="3">
    <source>
        <dbReference type="ARBA" id="ARBA00023157"/>
    </source>
</evidence>
<comment type="similarity">
    <text evidence="5">Belongs to the thioredoxin family.</text>
</comment>
<keyword evidence="11" id="KW-1185">Reference proteome</keyword>
<keyword evidence="3 7" id="KW-1015">Disulfide bond</keyword>
<comment type="caution">
    <text evidence="9">The sequence shown here is derived from an EMBL/GenBank/DDBJ whole genome shotgun (WGS) entry which is preliminary data.</text>
</comment>
<dbReference type="NCBIfam" id="TIGR01068">
    <property type="entry name" value="thioredoxin"/>
    <property type="match status" value="1"/>
</dbReference>
<evidence type="ECO:0000256" key="2">
    <source>
        <dbReference type="ARBA" id="ARBA00022982"/>
    </source>
</evidence>
<dbReference type="EMBL" id="JAWJWF010000047">
    <property type="protein sequence ID" value="KAK6621781.1"/>
    <property type="molecule type" value="Genomic_DNA"/>
</dbReference>